<dbReference type="PANTHER" id="PTHR43333">
    <property type="entry name" value="2-HACID_DH_C DOMAIN-CONTAINING PROTEIN"/>
    <property type="match status" value="1"/>
</dbReference>
<keyword evidence="2" id="KW-0520">NAD</keyword>
<evidence type="ECO:0000256" key="2">
    <source>
        <dbReference type="ARBA" id="ARBA00023027"/>
    </source>
</evidence>
<dbReference type="KEGG" id="mes:Meso_0409"/>
<dbReference type="Pfam" id="PF02826">
    <property type="entry name" value="2-Hacid_dh_C"/>
    <property type="match status" value="1"/>
</dbReference>
<dbReference type="GO" id="GO:0016491">
    <property type="term" value="F:oxidoreductase activity"/>
    <property type="evidence" value="ECO:0007669"/>
    <property type="project" value="UniProtKB-KW"/>
</dbReference>
<accession>Q11LB2</accession>
<evidence type="ECO:0000313" key="4">
    <source>
        <dbReference type="EMBL" id="ABG61813.1"/>
    </source>
</evidence>
<proteinExistence type="predicted"/>
<sequence>MSKPFTIASSLVPAQNEALGAVSGCRLVPLEEQPWLVPADADALFTYQTQWRNAPSVAPEGWPFNLRWIQVASAGVDTFPEWIHAVPLVTRGRGVQSPAIAEYVIGAIYAHEKRFWDERIRGAGQWRHKILGSVAGKTVGIAGFGAIGADVARTAMVLHMDVVALSRTNRFEMDGVQAAADMDDLMRRSDHLVLAMPLTADTHGIINAERLQSAKPGLHLINVARGQLLDNEALIHAFDSGLLSAATLDVTAPEPLPDGHPLYTHPKVRLTPHVSGMTEDNEERLSRLLVANLADFLAGRELSGVVPPGRGY</sequence>
<evidence type="ECO:0000259" key="3">
    <source>
        <dbReference type="Pfam" id="PF02826"/>
    </source>
</evidence>
<dbReference type="InterPro" id="IPR006140">
    <property type="entry name" value="D-isomer_DH_NAD-bd"/>
</dbReference>
<dbReference type="SUPFAM" id="SSF51735">
    <property type="entry name" value="NAD(P)-binding Rossmann-fold domains"/>
    <property type="match status" value="1"/>
</dbReference>
<reference evidence="4" key="1">
    <citation type="submission" date="2006-06" db="EMBL/GenBank/DDBJ databases">
        <title>Complete sequence of chromosome of Chelativorans sp. BNC1.</title>
        <authorList>
            <consortium name="US DOE Joint Genome Institute"/>
            <person name="Copeland A."/>
            <person name="Lucas S."/>
            <person name="Lapidus A."/>
            <person name="Barry K."/>
            <person name="Detter J.C."/>
            <person name="Glavina del Rio T."/>
            <person name="Hammon N."/>
            <person name="Israni S."/>
            <person name="Dalin E."/>
            <person name="Tice H."/>
            <person name="Pitluck S."/>
            <person name="Chertkov O."/>
            <person name="Brettin T."/>
            <person name="Bruce D."/>
            <person name="Han C."/>
            <person name="Tapia R."/>
            <person name="Gilna P."/>
            <person name="Schmutz J."/>
            <person name="Larimer F."/>
            <person name="Land M."/>
            <person name="Hauser L."/>
            <person name="Kyrpides N."/>
            <person name="Mikhailova N."/>
            <person name="Richardson P."/>
        </authorList>
    </citation>
    <scope>NUCLEOTIDE SEQUENCE</scope>
    <source>
        <strain evidence="4">BNC1</strain>
    </source>
</reference>
<dbReference type="CDD" id="cd12180">
    <property type="entry name" value="2-Hacid_dh_15"/>
    <property type="match status" value="1"/>
</dbReference>
<organism evidence="4">
    <name type="scientific">Chelativorans sp. (strain BNC1)</name>
    <dbReference type="NCBI Taxonomy" id="266779"/>
    <lineage>
        <taxon>Bacteria</taxon>
        <taxon>Pseudomonadati</taxon>
        <taxon>Pseudomonadota</taxon>
        <taxon>Alphaproteobacteria</taxon>
        <taxon>Hyphomicrobiales</taxon>
        <taxon>Phyllobacteriaceae</taxon>
        <taxon>Chelativorans</taxon>
    </lineage>
</organism>
<keyword evidence="1" id="KW-0560">Oxidoreductase</keyword>
<evidence type="ECO:0000256" key="1">
    <source>
        <dbReference type="ARBA" id="ARBA00023002"/>
    </source>
</evidence>
<dbReference type="STRING" id="266779.Meso_0409"/>
<dbReference type="Gene3D" id="3.40.50.720">
    <property type="entry name" value="NAD(P)-binding Rossmann-like Domain"/>
    <property type="match status" value="2"/>
</dbReference>
<dbReference type="GO" id="GO:0051287">
    <property type="term" value="F:NAD binding"/>
    <property type="evidence" value="ECO:0007669"/>
    <property type="project" value="InterPro"/>
</dbReference>
<dbReference type="EMBL" id="CP000390">
    <property type="protein sequence ID" value="ABG61813.1"/>
    <property type="molecule type" value="Genomic_DNA"/>
</dbReference>
<dbReference type="PANTHER" id="PTHR43333:SF1">
    <property type="entry name" value="D-ISOMER SPECIFIC 2-HYDROXYACID DEHYDROGENASE NAD-BINDING DOMAIN-CONTAINING PROTEIN"/>
    <property type="match status" value="1"/>
</dbReference>
<dbReference type="eggNOG" id="COG0111">
    <property type="taxonomic scope" value="Bacteria"/>
</dbReference>
<protein>
    <submittedName>
        <fullName evidence="4">D-isomer specific 2-hydroxyacid dehydrogenase, NAD-binding protein</fullName>
    </submittedName>
</protein>
<dbReference type="OrthoDB" id="9793626at2"/>
<dbReference type="HOGENOM" id="CLU_019796_1_0_5"/>
<dbReference type="AlphaFoldDB" id="Q11LB2"/>
<dbReference type="InterPro" id="IPR036291">
    <property type="entry name" value="NAD(P)-bd_dom_sf"/>
</dbReference>
<name>Q11LB2_CHESB</name>
<gene>
    <name evidence="4" type="ordered locus">Meso_0409</name>
</gene>
<feature type="domain" description="D-isomer specific 2-hydroxyacid dehydrogenase NAD-binding" evidence="3">
    <location>
        <begin position="123"/>
        <end position="275"/>
    </location>
</feature>